<evidence type="ECO:0000313" key="8">
    <source>
        <dbReference type="EMBL" id="GAA2504572.1"/>
    </source>
</evidence>
<dbReference type="InterPro" id="IPR023408">
    <property type="entry name" value="MscS_beta-dom_sf"/>
</dbReference>
<gene>
    <name evidence="8" type="ORF">GCM10010406_46500</name>
</gene>
<dbReference type="PANTHER" id="PTHR30566">
    <property type="entry name" value="YNAI-RELATED MECHANOSENSITIVE ION CHANNEL"/>
    <property type="match status" value="1"/>
</dbReference>
<dbReference type="Gene3D" id="1.10.287.1260">
    <property type="match status" value="1"/>
</dbReference>
<dbReference type="SUPFAM" id="SSF50182">
    <property type="entry name" value="Sm-like ribonucleoproteins"/>
    <property type="match status" value="1"/>
</dbReference>
<comment type="caution">
    <text evidence="8">The sequence shown here is derived from an EMBL/GenBank/DDBJ whole genome shotgun (WGS) entry which is preliminary data.</text>
</comment>
<evidence type="ECO:0000256" key="4">
    <source>
        <dbReference type="ARBA" id="ARBA00023136"/>
    </source>
</evidence>
<feature type="transmembrane region" description="Helical" evidence="6">
    <location>
        <begin position="132"/>
        <end position="155"/>
    </location>
</feature>
<organism evidence="8 9">
    <name type="scientific">Streptomyces thermolineatus</name>
    <dbReference type="NCBI Taxonomy" id="44033"/>
    <lineage>
        <taxon>Bacteria</taxon>
        <taxon>Bacillati</taxon>
        <taxon>Actinomycetota</taxon>
        <taxon>Actinomycetes</taxon>
        <taxon>Kitasatosporales</taxon>
        <taxon>Streptomycetaceae</taxon>
        <taxon>Streptomyces</taxon>
    </lineage>
</organism>
<dbReference type="InterPro" id="IPR006685">
    <property type="entry name" value="MscS_channel_2nd"/>
</dbReference>
<evidence type="ECO:0000256" key="2">
    <source>
        <dbReference type="ARBA" id="ARBA00022692"/>
    </source>
</evidence>
<reference evidence="8 9" key="1">
    <citation type="journal article" date="2019" name="Int. J. Syst. Evol. Microbiol.">
        <title>The Global Catalogue of Microorganisms (GCM) 10K type strain sequencing project: providing services to taxonomists for standard genome sequencing and annotation.</title>
        <authorList>
            <consortium name="The Broad Institute Genomics Platform"/>
            <consortium name="The Broad Institute Genome Sequencing Center for Infectious Disease"/>
            <person name="Wu L."/>
            <person name="Ma J."/>
        </authorList>
    </citation>
    <scope>NUCLEOTIDE SEQUENCE [LARGE SCALE GENOMIC DNA]</scope>
    <source>
        <strain evidence="8 9">JCM 6307</strain>
    </source>
</reference>
<feature type="compositionally biased region" description="Basic and acidic residues" evidence="5">
    <location>
        <begin position="360"/>
        <end position="381"/>
    </location>
</feature>
<feature type="compositionally biased region" description="Basic and acidic residues" evidence="5">
    <location>
        <begin position="393"/>
        <end position="418"/>
    </location>
</feature>
<dbReference type="Proteomes" id="UP001501358">
    <property type="component" value="Unassembled WGS sequence"/>
</dbReference>
<dbReference type="PANTHER" id="PTHR30566:SF25">
    <property type="entry name" value="INNER MEMBRANE PROTEIN"/>
    <property type="match status" value="1"/>
</dbReference>
<keyword evidence="9" id="KW-1185">Reference proteome</keyword>
<feature type="transmembrane region" description="Helical" evidence="6">
    <location>
        <begin position="84"/>
        <end position="105"/>
    </location>
</feature>
<sequence length="418" mass="46107">MTEQVWRPLLVLAGVVLLSLAVGWIVDKVLQRVDARHPETPLWRLLRRGRIPIQLVLAAALLRGSYRAANPRETGLSREALDAIGHFLTLVLIAAVAWLVVRVAYAVTDASYNRYASAAHDRARVRRVRTQVFLIQRVVTAIVATVAVAAMLLTFPAMRTVGTSMLASAGVLGIVAGIAAQSTLSNLFAGLQIAFGDMVRIGDMVVVDGELGTVEEITLSYLVLLTWDERRIVMPVSYFTSKPFENWSRNGAQMTGTVYFHLDHSAPVEAMRRKLQEVLEESSVWDGRAWSLVVTDTTPSTIQVRALLTARDADDIWTLRCEVRERLIEWLREEHPYALPRITTAPAPGGARSVPAPRAARLDKDGRFERGLPGGEREPGERAGSVRAPGYGGHDRHESHDGHDRREGPSRDGDPRGD</sequence>
<keyword evidence="3 6" id="KW-1133">Transmembrane helix</keyword>
<name>A0ABN3MM44_9ACTN</name>
<evidence type="ECO:0000313" key="9">
    <source>
        <dbReference type="Proteomes" id="UP001501358"/>
    </source>
</evidence>
<evidence type="ECO:0000256" key="3">
    <source>
        <dbReference type="ARBA" id="ARBA00022989"/>
    </source>
</evidence>
<feature type="transmembrane region" description="Helical" evidence="6">
    <location>
        <begin position="6"/>
        <end position="30"/>
    </location>
</feature>
<feature type="transmembrane region" description="Helical" evidence="6">
    <location>
        <begin position="161"/>
        <end position="180"/>
    </location>
</feature>
<dbReference type="Gene3D" id="2.30.30.60">
    <property type="match status" value="1"/>
</dbReference>
<dbReference type="RefSeq" id="WP_344385241.1">
    <property type="nucleotide sequence ID" value="NZ_BAAATA010000036.1"/>
</dbReference>
<keyword evidence="4 6" id="KW-0472">Membrane</keyword>
<evidence type="ECO:0000259" key="7">
    <source>
        <dbReference type="Pfam" id="PF00924"/>
    </source>
</evidence>
<keyword evidence="2 6" id="KW-0812">Transmembrane</keyword>
<evidence type="ECO:0000256" key="1">
    <source>
        <dbReference type="ARBA" id="ARBA00004370"/>
    </source>
</evidence>
<feature type="region of interest" description="Disordered" evidence="5">
    <location>
        <begin position="341"/>
        <end position="418"/>
    </location>
</feature>
<proteinExistence type="predicted"/>
<evidence type="ECO:0000256" key="5">
    <source>
        <dbReference type="SAM" id="MobiDB-lite"/>
    </source>
</evidence>
<protein>
    <submittedName>
        <fullName evidence="8">Mechanosensitive ion channel</fullName>
    </submittedName>
</protein>
<dbReference type="EMBL" id="BAAATA010000036">
    <property type="protein sequence ID" value="GAA2504572.1"/>
    <property type="molecule type" value="Genomic_DNA"/>
</dbReference>
<accession>A0ABN3MM44</accession>
<comment type="subcellular location">
    <subcellularLocation>
        <location evidence="1">Membrane</location>
    </subcellularLocation>
</comment>
<feature type="domain" description="Mechanosensitive ion channel MscS" evidence="7">
    <location>
        <begin position="183"/>
        <end position="249"/>
    </location>
</feature>
<dbReference type="InterPro" id="IPR010920">
    <property type="entry name" value="LSM_dom_sf"/>
</dbReference>
<evidence type="ECO:0000256" key="6">
    <source>
        <dbReference type="SAM" id="Phobius"/>
    </source>
</evidence>
<dbReference type="Pfam" id="PF00924">
    <property type="entry name" value="MS_channel_2nd"/>
    <property type="match status" value="1"/>
</dbReference>